<evidence type="ECO:0000259" key="1">
    <source>
        <dbReference type="PROSITE" id="PS50011"/>
    </source>
</evidence>
<dbReference type="PROSITE" id="PS50011">
    <property type="entry name" value="PROTEIN_KINASE_DOM"/>
    <property type="match status" value="1"/>
</dbReference>
<dbReference type="SMART" id="SM00220">
    <property type="entry name" value="S_TKc"/>
    <property type="match status" value="1"/>
</dbReference>
<dbReference type="Pfam" id="PF00069">
    <property type="entry name" value="Pkinase"/>
    <property type="match status" value="1"/>
</dbReference>
<dbReference type="GO" id="GO:0004672">
    <property type="term" value="F:protein kinase activity"/>
    <property type="evidence" value="ECO:0007669"/>
    <property type="project" value="InterPro"/>
</dbReference>
<keyword evidence="2" id="KW-0418">Kinase</keyword>
<keyword evidence="2" id="KW-0808">Transferase</keyword>
<comment type="caution">
    <text evidence="2">The sequence shown here is derived from an EMBL/GenBank/DDBJ whole genome shotgun (WGS) entry which is preliminary data.</text>
</comment>
<dbReference type="InterPro" id="IPR000719">
    <property type="entry name" value="Prot_kinase_dom"/>
</dbReference>
<dbReference type="InterPro" id="IPR011009">
    <property type="entry name" value="Kinase-like_dom_sf"/>
</dbReference>
<evidence type="ECO:0000313" key="3">
    <source>
        <dbReference type="Proteomes" id="UP000316714"/>
    </source>
</evidence>
<gene>
    <name evidence="2" type="ORF">KOR34_31400</name>
</gene>
<dbReference type="RefSeq" id="WP_146565504.1">
    <property type="nucleotide sequence ID" value="NZ_SIHJ01000001.1"/>
</dbReference>
<feature type="domain" description="Protein kinase" evidence="1">
    <location>
        <begin position="19"/>
        <end position="239"/>
    </location>
</feature>
<dbReference type="SUPFAM" id="SSF56112">
    <property type="entry name" value="Protein kinase-like (PK-like)"/>
    <property type="match status" value="1"/>
</dbReference>
<dbReference type="AlphaFoldDB" id="A0A5C5VKD9"/>
<dbReference type="GO" id="GO:0005524">
    <property type="term" value="F:ATP binding"/>
    <property type="evidence" value="ECO:0007669"/>
    <property type="project" value="InterPro"/>
</dbReference>
<keyword evidence="3" id="KW-1185">Reference proteome</keyword>
<accession>A0A5C5VKD9</accession>
<dbReference type="OrthoDB" id="9801841at2"/>
<proteinExistence type="predicted"/>
<dbReference type="Proteomes" id="UP000316714">
    <property type="component" value="Unassembled WGS sequence"/>
</dbReference>
<protein>
    <submittedName>
        <fullName evidence="2">Protein kinase domain protein</fullName>
    </submittedName>
</protein>
<evidence type="ECO:0000313" key="2">
    <source>
        <dbReference type="EMBL" id="TWT38172.1"/>
    </source>
</evidence>
<sequence length="239" mass="27505">MSSIQSFDFKPGARIGNRYEVLSRLGVGWEGEVYKLREIDTNIERAGKFFFPHRNRRRKASRVYAQKLHKLRAFPILIQYHASDIIEIEGHGVVFLVSEFVEGELLEDFLKRQRGGRIGVFQGLHLLHALAAGMEGIHAAREYHGDLHMGNIIVRRFGISFDLKLLDMYHYGPATSADIQDDVVDLVRIFYDAIGGAPRYAKQPLEVKEICRGLKRSLILKQYRTAGQLRQYLETMQWS</sequence>
<reference evidence="2 3" key="1">
    <citation type="submission" date="2019-02" db="EMBL/GenBank/DDBJ databases">
        <title>Deep-cultivation of Planctomycetes and their phenomic and genomic characterization uncovers novel biology.</title>
        <authorList>
            <person name="Wiegand S."/>
            <person name="Jogler M."/>
            <person name="Boedeker C."/>
            <person name="Pinto D."/>
            <person name="Vollmers J."/>
            <person name="Rivas-Marin E."/>
            <person name="Kohn T."/>
            <person name="Peeters S.H."/>
            <person name="Heuer A."/>
            <person name="Rast P."/>
            <person name="Oberbeckmann S."/>
            <person name="Bunk B."/>
            <person name="Jeske O."/>
            <person name="Meyerdierks A."/>
            <person name="Storesund J.E."/>
            <person name="Kallscheuer N."/>
            <person name="Luecker S."/>
            <person name="Lage O.M."/>
            <person name="Pohl T."/>
            <person name="Merkel B.J."/>
            <person name="Hornburger P."/>
            <person name="Mueller R.-W."/>
            <person name="Bruemmer F."/>
            <person name="Labrenz M."/>
            <person name="Spormann A.M."/>
            <person name="Op Den Camp H."/>
            <person name="Overmann J."/>
            <person name="Amann R."/>
            <person name="Jetten M.S.M."/>
            <person name="Mascher T."/>
            <person name="Medema M.H."/>
            <person name="Devos D.P."/>
            <person name="Kaster A.-K."/>
            <person name="Ovreas L."/>
            <person name="Rohde M."/>
            <person name="Galperin M.Y."/>
            <person name="Jogler C."/>
        </authorList>
    </citation>
    <scope>NUCLEOTIDE SEQUENCE [LARGE SCALE GENOMIC DNA]</scope>
    <source>
        <strain evidence="2 3">KOR34</strain>
    </source>
</reference>
<organism evidence="2 3">
    <name type="scientific">Posidoniimonas corsicana</name>
    <dbReference type="NCBI Taxonomy" id="1938618"/>
    <lineage>
        <taxon>Bacteria</taxon>
        <taxon>Pseudomonadati</taxon>
        <taxon>Planctomycetota</taxon>
        <taxon>Planctomycetia</taxon>
        <taxon>Pirellulales</taxon>
        <taxon>Lacipirellulaceae</taxon>
        <taxon>Posidoniimonas</taxon>
    </lineage>
</organism>
<dbReference type="Gene3D" id="1.10.510.10">
    <property type="entry name" value="Transferase(Phosphotransferase) domain 1"/>
    <property type="match status" value="1"/>
</dbReference>
<name>A0A5C5VKD9_9BACT</name>
<dbReference type="EMBL" id="SIHJ01000001">
    <property type="protein sequence ID" value="TWT38172.1"/>
    <property type="molecule type" value="Genomic_DNA"/>
</dbReference>